<sequence>GLGEEFLWSPRPALPSLCGASSPLSFLSWNNGCPSPPSSRLVREAVRLSGASFPSWGLCR</sequence>
<proteinExistence type="predicted"/>
<evidence type="ECO:0000313" key="1">
    <source>
        <dbReference type="EMBL" id="MCI95091.1"/>
    </source>
</evidence>
<reference evidence="1 2" key="1">
    <citation type="journal article" date="2018" name="Front. Plant Sci.">
        <title>Red Clover (Trifolium pratense) and Zigzag Clover (T. medium) - A Picture of Genomic Similarities and Differences.</title>
        <authorList>
            <person name="Dluhosova J."/>
            <person name="Istvanek J."/>
            <person name="Nedelnik J."/>
            <person name="Repkova J."/>
        </authorList>
    </citation>
    <scope>NUCLEOTIDE SEQUENCE [LARGE SCALE GENOMIC DNA]</scope>
    <source>
        <strain evidence="2">cv. 10/8</strain>
        <tissue evidence="1">Leaf</tissue>
    </source>
</reference>
<feature type="non-terminal residue" evidence="1">
    <location>
        <position position="1"/>
    </location>
</feature>
<protein>
    <submittedName>
        <fullName evidence="1">Uncharacterized protein</fullName>
    </submittedName>
</protein>
<comment type="caution">
    <text evidence="1">The sequence shown here is derived from an EMBL/GenBank/DDBJ whole genome shotgun (WGS) entry which is preliminary data.</text>
</comment>
<accession>A0A392W7I3</accession>
<keyword evidence="2" id="KW-1185">Reference proteome</keyword>
<dbReference type="AlphaFoldDB" id="A0A392W7I3"/>
<evidence type="ECO:0000313" key="2">
    <source>
        <dbReference type="Proteomes" id="UP000265520"/>
    </source>
</evidence>
<organism evidence="1 2">
    <name type="scientific">Trifolium medium</name>
    <dbReference type="NCBI Taxonomy" id="97028"/>
    <lineage>
        <taxon>Eukaryota</taxon>
        <taxon>Viridiplantae</taxon>
        <taxon>Streptophyta</taxon>
        <taxon>Embryophyta</taxon>
        <taxon>Tracheophyta</taxon>
        <taxon>Spermatophyta</taxon>
        <taxon>Magnoliopsida</taxon>
        <taxon>eudicotyledons</taxon>
        <taxon>Gunneridae</taxon>
        <taxon>Pentapetalae</taxon>
        <taxon>rosids</taxon>
        <taxon>fabids</taxon>
        <taxon>Fabales</taxon>
        <taxon>Fabaceae</taxon>
        <taxon>Papilionoideae</taxon>
        <taxon>50 kb inversion clade</taxon>
        <taxon>NPAAA clade</taxon>
        <taxon>Hologalegina</taxon>
        <taxon>IRL clade</taxon>
        <taxon>Trifolieae</taxon>
        <taxon>Trifolium</taxon>
    </lineage>
</organism>
<dbReference type="Proteomes" id="UP000265520">
    <property type="component" value="Unassembled WGS sequence"/>
</dbReference>
<name>A0A392W7I3_9FABA</name>
<dbReference type="EMBL" id="LXQA011375594">
    <property type="protein sequence ID" value="MCI95091.1"/>
    <property type="molecule type" value="Genomic_DNA"/>
</dbReference>